<gene>
    <name evidence="2" type="ORF">RDV84_22240</name>
</gene>
<name>A0ABY9P8F2_9GAMM</name>
<sequence>MKPPCRSGASRDRDITTAKKAREANGQPAVAARAAPTREFAGIAVSVCGRNMRGATVRFGKPAFSNPAYP</sequence>
<keyword evidence="3" id="KW-1185">Reference proteome</keyword>
<dbReference type="EMBL" id="CP133568">
    <property type="protein sequence ID" value="WMT02653.1"/>
    <property type="molecule type" value="Genomic_DNA"/>
</dbReference>
<evidence type="ECO:0000256" key="1">
    <source>
        <dbReference type="SAM" id="MobiDB-lite"/>
    </source>
</evidence>
<proteinExistence type="predicted"/>
<protein>
    <submittedName>
        <fullName evidence="2">Uncharacterized protein</fullName>
    </submittedName>
</protein>
<feature type="compositionally biased region" description="Basic and acidic residues" evidence="1">
    <location>
        <begin position="9"/>
        <end position="23"/>
    </location>
</feature>
<evidence type="ECO:0000313" key="3">
    <source>
        <dbReference type="Proteomes" id="UP001229313"/>
    </source>
</evidence>
<reference evidence="2 3" key="1">
    <citation type="submission" date="2023-08" db="EMBL/GenBank/DDBJ databases">
        <title>The whole genome sequence of Lysobacter yananisis.</title>
        <authorList>
            <person name="Sun H."/>
        </authorList>
    </citation>
    <scope>NUCLEOTIDE SEQUENCE [LARGE SCALE GENOMIC DNA]</scope>
    <source>
        <strain evidence="2 3">SNNU513</strain>
    </source>
</reference>
<dbReference type="RefSeq" id="WP_309151632.1">
    <property type="nucleotide sequence ID" value="NZ_CP133568.1"/>
</dbReference>
<dbReference type="Proteomes" id="UP001229313">
    <property type="component" value="Chromosome"/>
</dbReference>
<organism evidence="2 3">
    <name type="scientific">Lysobacter yananisis</name>
    <dbReference type="NCBI Taxonomy" id="1003114"/>
    <lineage>
        <taxon>Bacteria</taxon>
        <taxon>Pseudomonadati</taxon>
        <taxon>Pseudomonadota</taxon>
        <taxon>Gammaproteobacteria</taxon>
        <taxon>Lysobacterales</taxon>
        <taxon>Lysobacteraceae</taxon>
        <taxon>Lysobacter</taxon>
    </lineage>
</organism>
<evidence type="ECO:0000313" key="2">
    <source>
        <dbReference type="EMBL" id="WMT02653.1"/>
    </source>
</evidence>
<accession>A0ABY9P8F2</accession>
<feature type="region of interest" description="Disordered" evidence="1">
    <location>
        <begin position="1"/>
        <end position="31"/>
    </location>
</feature>